<evidence type="ECO:0000313" key="2">
    <source>
        <dbReference type="Proteomes" id="UP001165960"/>
    </source>
</evidence>
<reference evidence="1" key="1">
    <citation type="submission" date="2022-04" db="EMBL/GenBank/DDBJ databases">
        <title>Genome of the entomopathogenic fungus Entomophthora muscae.</title>
        <authorList>
            <person name="Elya C."/>
            <person name="Lovett B.R."/>
            <person name="Lee E."/>
            <person name="Macias A.M."/>
            <person name="Hajek A.E."/>
            <person name="De Bivort B.L."/>
            <person name="Kasson M.T."/>
            <person name="De Fine Licht H.H."/>
            <person name="Stajich J.E."/>
        </authorList>
    </citation>
    <scope>NUCLEOTIDE SEQUENCE</scope>
    <source>
        <strain evidence="1">Berkeley</strain>
    </source>
</reference>
<evidence type="ECO:0000313" key="1">
    <source>
        <dbReference type="EMBL" id="KAJ9057261.1"/>
    </source>
</evidence>
<dbReference type="Proteomes" id="UP001165960">
    <property type="component" value="Unassembled WGS sequence"/>
</dbReference>
<gene>
    <name evidence="1" type="ORF">DSO57_1024366</name>
</gene>
<organism evidence="1 2">
    <name type="scientific">Entomophthora muscae</name>
    <dbReference type="NCBI Taxonomy" id="34485"/>
    <lineage>
        <taxon>Eukaryota</taxon>
        <taxon>Fungi</taxon>
        <taxon>Fungi incertae sedis</taxon>
        <taxon>Zoopagomycota</taxon>
        <taxon>Entomophthoromycotina</taxon>
        <taxon>Entomophthoromycetes</taxon>
        <taxon>Entomophthorales</taxon>
        <taxon>Entomophthoraceae</taxon>
        <taxon>Entomophthora</taxon>
    </lineage>
</organism>
<keyword evidence="2" id="KW-1185">Reference proteome</keyword>
<accession>A0ACC2S522</accession>
<protein>
    <submittedName>
        <fullName evidence="1">Uncharacterized protein</fullName>
    </submittedName>
</protein>
<sequence length="349" mass="38779">MKMRPDTTDTVSSQDFLSQYTATALMNSHAQAQAKVPGSLPSLSVPLQVPVTKGWDTGALQKAARNPQLQDLNPNTLQAASPHDQLPGHPQISGLKIEQDLTSENLLRLDKQKLLASRPLTPQVPVNPTNERVGQAKNPEITWATAAGEAKKLPMECRPPNDDKLHNLKENFELSQFEPANEITPTMDTAKGFKNLVDSSTRPKRICKSFFMADGYTYTLGHQESNFCSSVPLTYSPQETADQLPKLYHPLEAPFGLVNFTEYPPNLAYLEFTLEEILTHNPEARTRETETIYREGSKVTISPLLFRDKYSYLPAYLVPMTPPLTPQPNCPQESVTANESTSTQIFGVI</sequence>
<dbReference type="EMBL" id="QTSX02005811">
    <property type="protein sequence ID" value="KAJ9057261.1"/>
    <property type="molecule type" value="Genomic_DNA"/>
</dbReference>
<proteinExistence type="predicted"/>
<name>A0ACC2S522_9FUNG</name>
<comment type="caution">
    <text evidence="1">The sequence shown here is derived from an EMBL/GenBank/DDBJ whole genome shotgun (WGS) entry which is preliminary data.</text>
</comment>